<dbReference type="Proteomes" id="UP001266305">
    <property type="component" value="Unassembled WGS sequence"/>
</dbReference>
<feature type="non-terminal residue" evidence="2">
    <location>
        <position position="60"/>
    </location>
</feature>
<evidence type="ECO:0000313" key="3">
    <source>
        <dbReference type="Proteomes" id="UP001266305"/>
    </source>
</evidence>
<name>A0ABQ9U3J4_SAGOE</name>
<dbReference type="EMBL" id="JASSZA010000016">
    <property type="protein sequence ID" value="KAK2091633.1"/>
    <property type="molecule type" value="Genomic_DNA"/>
</dbReference>
<proteinExistence type="predicted"/>
<feature type="region of interest" description="Disordered" evidence="1">
    <location>
        <begin position="1"/>
        <end position="22"/>
    </location>
</feature>
<comment type="caution">
    <text evidence="2">The sequence shown here is derived from an EMBL/GenBank/DDBJ whole genome shotgun (WGS) entry which is preliminary data.</text>
</comment>
<organism evidence="2 3">
    <name type="scientific">Saguinus oedipus</name>
    <name type="common">Cotton-top tamarin</name>
    <name type="synonym">Oedipomidas oedipus</name>
    <dbReference type="NCBI Taxonomy" id="9490"/>
    <lineage>
        <taxon>Eukaryota</taxon>
        <taxon>Metazoa</taxon>
        <taxon>Chordata</taxon>
        <taxon>Craniata</taxon>
        <taxon>Vertebrata</taxon>
        <taxon>Euteleostomi</taxon>
        <taxon>Mammalia</taxon>
        <taxon>Eutheria</taxon>
        <taxon>Euarchontoglires</taxon>
        <taxon>Primates</taxon>
        <taxon>Haplorrhini</taxon>
        <taxon>Platyrrhini</taxon>
        <taxon>Cebidae</taxon>
        <taxon>Callitrichinae</taxon>
        <taxon>Saguinus</taxon>
    </lineage>
</organism>
<keyword evidence="3" id="KW-1185">Reference proteome</keyword>
<sequence length="60" mass="6540">MNSPLQASLAQGRPGSVSLPQEPGYLVTTWKRKVQRARDSCKPEASLPLQACNPEQYGAK</sequence>
<reference evidence="2 3" key="1">
    <citation type="submission" date="2023-05" db="EMBL/GenBank/DDBJ databases">
        <title>B98-5 Cell Line De Novo Hybrid Assembly: An Optical Mapping Approach.</title>
        <authorList>
            <person name="Kananen K."/>
            <person name="Auerbach J.A."/>
            <person name="Kautto E."/>
            <person name="Blachly J.S."/>
        </authorList>
    </citation>
    <scope>NUCLEOTIDE SEQUENCE [LARGE SCALE GENOMIC DNA]</scope>
    <source>
        <strain evidence="2">B95-8</strain>
        <tissue evidence="2">Cell line</tissue>
    </source>
</reference>
<accession>A0ABQ9U3J4</accession>
<evidence type="ECO:0000256" key="1">
    <source>
        <dbReference type="SAM" id="MobiDB-lite"/>
    </source>
</evidence>
<gene>
    <name evidence="2" type="ORF">P7K49_030917</name>
</gene>
<evidence type="ECO:0000313" key="2">
    <source>
        <dbReference type="EMBL" id="KAK2091633.1"/>
    </source>
</evidence>
<protein>
    <submittedName>
        <fullName evidence="2">Uncharacterized protein</fullName>
    </submittedName>
</protein>